<accession>A0A4Y2BSC3</accession>
<dbReference type="OrthoDB" id="6422843at2759"/>
<evidence type="ECO:0000313" key="4">
    <source>
        <dbReference type="EMBL" id="GBL94527.1"/>
    </source>
</evidence>
<evidence type="ECO:0000256" key="1">
    <source>
        <dbReference type="SAM" id="Coils"/>
    </source>
</evidence>
<name>A0A4Y2BSC3_ARAVE</name>
<keyword evidence="5" id="KW-1185">Reference proteome</keyword>
<protein>
    <submittedName>
        <fullName evidence="4">Uncharacterized protein</fullName>
    </submittedName>
</protein>
<evidence type="ECO:0000256" key="3">
    <source>
        <dbReference type="SAM" id="SignalP"/>
    </source>
</evidence>
<feature type="coiled-coil region" evidence="1">
    <location>
        <begin position="166"/>
        <end position="193"/>
    </location>
</feature>
<keyword evidence="3" id="KW-0732">Signal</keyword>
<keyword evidence="1" id="KW-0175">Coiled coil</keyword>
<organism evidence="4 5">
    <name type="scientific">Araneus ventricosus</name>
    <name type="common">Orbweaver spider</name>
    <name type="synonym">Epeira ventricosa</name>
    <dbReference type="NCBI Taxonomy" id="182803"/>
    <lineage>
        <taxon>Eukaryota</taxon>
        <taxon>Metazoa</taxon>
        <taxon>Ecdysozoa</taxon>
        <taxon>Arthropoda</taxon>
        <taxon>Chelicerata</taxon>
        <taxon>Arachnida</taxon>
        <taxon>Araneae</taxon>
        <taxon>Araneomorphae</taxon>
        <taxon>Entelegynae</taxon>
        <taxon>Araneoidea</taxon>
        <taxon>Araneidae</taxon>
        <taxon>Araneus</taxon>
    </lineage>
</organism>
<comment type="caution">
    <text evidence="4">The sequence shown here is derived from an EMBL/GenBank/DDBJ whole genome shotgun (WGS) entry which is preliminary data.</text>
</comment>
<sequence length="205" mass="22911">MVNLWLLIIISGGLLACDLIWTVSNYGSSDQPQICACECSSESMTFPEMTSYAHYKGLTRNASSCTCEDFLAPKLHRYVLANHNETCGLCKCSVAFDTECEDGYPTFFAQFHTATVAAMLLTFGLGLVNGVAYCCYYHGQRSQKRNGYQMIGNSEIAQKQPSASSNLELSKRIEQLFNENMALKLKFKMLEKKVSNIKIPQYSRA</sequence>
<gene>
    <name evidence="4" type="ORF">AVEN_235619_1</name>
</gene>
<dbReference type="AlphaFoldDB" id="A0A4Y2BSC3"/>
<evidence type="ECO:0000313" key="5">
    <source>
        <dbReference type="Proteomes" id="UP000499080"/>
    </source>
</evidence>
<keyword evidence="2" id="KW-0472">Membrane</keyword>
<feature type="signal peptide" evidence="3">
    <location>
        <begin position="1"/>
        <end position="16"/>
    </location>
</feature>
<feature type="chain" id="PRO_5021504937" evidence="3">
    <location>
        <begin position="17"/>
        <end position="205"/>
    </location>
</feature>
<feature type="transmembrane region" description="Helical" evidence="2">
    <location>
        <begin position="114"/>
        <end position="136"/>
    </location>
</feature>
<dbReference type="EMBL" id="BGPR01000103">
    <property type="protein sequence ID" value="GBL94527.1"/>
    <property type="molecule type" value="Genomic_DNA"/>
</dbReference>
<keyword evidence="2" id="KW-1133">Transmembrane helix</keyword>
<proteinExistence type="predicted"/>
<reference evidence="4 5" key="1">
    <citation type="journal article" date="2019" name="Sci. Rep.">
        <title>Orb-weaving spider Araneus ventricosus genome elucidates the spidroin gene catalogue.</title>
        <authorList>
            <person name="Kono N."/>
            <person name="Nakamura H."/>
            <person name="Ohtoshi R."/>
            <person name="Moran D.A.P."/>
            <person name="Shinohara A."/>
            <person name="Yoshida Y."/>
            <person name="Fujiwara M."/>
            <person name="Mori M."/>
            <person name="Tomita M."/>
            <person name="Arakawa K."/>
        </authorList>
    </citation>
    <scope>NUCLEOTIDE SEQUENCE [LARGE SCALE GENOMIC DNA]</scope>
</reference>
<evidence type="ECO:0000256" key="2">
    <source>
        <dbReference type="SAM" id="Phobius"/>
    </source>
</evidence>
<keyword evidence="2" id="KW-0812">Transmembrane</keyword>
<dbReference type="Proteomes" id="UP000499080">
    <property type="component" value="Unassembled WGS sequence"/>
</dbReference>